<reference evidence="9" key="1">
    <citation type="journal article" date="2019" name="Int. J. Syst. Evol. Microbiol.">
        <title>The Global Catalogue of Microorganisms (GCM) 10K type strain sequencing project: providing services to taxonomists for standard genome sequencing and annotation.</title>
        <authorList>
            <consortium name="The Broad Institute Genomics Platform"/>
            <consortium name="The Broad Institute Genome Sequencing Center for Infectious Disease"/>
            <person name="Wu L."/>
            <person name="Ma J."/>
        </authorList>
    </citation>
    <scope>NUCLEOTIDE SEQUENCE [LARGE SCALE GENOMIC DNA]</scope>
    <source>
        <strain evidence="9">CCUG 56608</strain>
    </source>
</reference>
<dbReference type="SUPFAM" id="SSF141000">
    <property type="entry name" value="Glu-tRNAGln amidotransferase C subunit"/>
    <property type="match status" value="1"/>
</dbReference>
<keyword evidence="9" id="KW-1185">Reference proteome</keyword>
<dbReference type="InterPro" id="IPR036113">
    <property type="entry name" value="Asp/Glu-ADT_sf_sub_c"/>
</dbReference>
<dbReference type="PANTHER" id="PTHR15004">
    <property type="entry name" value="GLUTAMYL-TRNA(GLN) AMIDOTRANSFERASE SUBUNIT C, MITOCHONDRIAL"/>
    <property type="match status" value="1"/>
</dbReference>
<keyword evidence="6" id="KW-0648">Protein biosynthesis</keyword>
<keyword evidence="6" id="KW-0547">Nucleotide-binding</keyword>
<evidence type="ECO:0000256" key="1">
    <source>
        <dbReference type="ARBA" id="ARBA00010757"/>
    </source>
</evidence>
<dbReference type="EC" id="6.3.5.-" evidence="6"/>
<accession>A0ABW3NEV4</accession>
<sequence>MAEISKEQVKHVANLARLEFDDAEVEQMANELSAIIEYAEQLNELDTENVKPTTHVLDLKNVMRKDEPKKWITQEEALKNAPDQKDGQIRVPSILANSEE</sequence>
<protein>
    <recommendedName>
        <fullName evidence="6">Aspartyl/glutamyl-tRNA(Asn/Gln) amidotransferase subunit C</fullName>
        <shortName evidence="6">Asp/Glu-ADT subunit C</shortName>
        <ecNumber evidence="6">6.3.5.-</ecNumber>
    </recommendedName>
</protein>
<comment type="caution">
    <text evidence="8">The sequence shown here is derived from an EMBL/GenBank/DDBJ whole genome shotgun (WGS) entry which is preliminary data.</text>
</comment>
<evidence type="ECO:0000313" key="8">
    <source>
        <dbReference type="EMBL" id="MFD1065543.1"/>
    </source>
</evidence>
<proteinExistence type="inferred from homology"/>
<dbReference type="NCBIfam" id="TIGR00135">
    <property type="entry name" value="gatC"/>
    <property type="match status" value="1"/>
</dbReference>
<keyword evidence="6" id="KW-0067">ATP-binding</keyword>
<evidence type="ECO:0000256" key="3">
    <source>
        <dbReference type="ARBA" id="ARBA00024799"/>
    </source>
</evidence>
<dbReference type="Gene3D" id="1.10.20.60">
    <property type="entry name" value="Glu-tRNAGln amidotransferase C subunit, N-terminal domain"/>
    <property type="match status" value="1"/>
</dbReference>
<dbReference type="Pfam" id="PF02686">
    <property type="entry name" value="GatC"/>
    <property type="match status" value="1"/>
</dbReference>
<dbReference type="PANTHER" id="PTHR15004:SF0">
    <property type="entry name" value="GLUTAMYL-TRNA(GLN) AMIDOTRANSFERASE SUBUNIT C, MITOCHONDRIAL"/>
    <property type="match status" value="1"/>
</dbReference>
<gene>
    <name evidence="6 8" type="primary">gatC</name>
    <name evidence="8" type="ORF">ACFQ19_05855</name>
</gene>
<dbReference type="HAMAP" id="MF_00122">
    <property type="entry name" value="GatC"/>
    <property type="match status" value="1"/>
</dbReference>
<evidence type="ECO:0000313" key="9">
    <source>
        <dbReference type="Proteomes" id="UP001597041"/>
    </source>
</evidence>
<evidence type="ECO:0000256" key="4">
    <source>
        <dbReference type="ARBA" id="ARBA00047380"/>
    </source>
</evidence>
<comment type="catalytic activity">
    <reaction evidence="5 6">
        <text>L-glutamyl-tRNA(Gln) + L-glutamine + ATP + H2O = L-glutaminyl-tRNA(Gln) + L-glutamate + ADP + phosphate + H(+)</text>
        <dbReference type="Rhea" id="RHEA:17521"/>
        <dbReference type="Rhea" id="RHEA-COMP:9681"/>
        <dbReference type="Rhea" id="RHEA-COMP:9684"/>
        <dbReference type="ChEBI" id="CHEBI:15377"/>
        <dbReference type="ChEBI" id="CHEBI:15378"/>
        <dbReference type="ChEBI" id="CHEBI:29985"/>
        <dbReference type="ChEBI" id="CHEBI:30616"/>
        <dbReference type="ChEBI" id="CHEBI:43474"/>
        <dbReference type="ChEBI" id="CHEBI:58359"/>
        <dbReference type="ChEBI" id="CHEBI:78520"/>
        <dbReference type="ChEBI" id="CHEBI:78521"/>
        <dbReference type="ChEBI" id="CHEBI:456216"/>
    </reaction>
</comment>
<evidence type="ECO:0000256" key="7">
    <source>
        <dbReference type="SAM" id="MobiDB-lite"/>
    </source>
</evidence>
<evidence type="ECO:0000256" key="2">
    <source>
        <dbReference type="ARBA" id="ARBA00011123"/>
    </source>
</evidence>
<feature type="region of interest" description="Disordered" evidence="7">
    <location>
        <begin position="75"/>
        <end position="100"/>
    </location>
</feature>
<feature type="compositionally biased region" description="Basic and acidic residues" evidence="7">
    <location>
        <begin position="75"/>
        <end position="88"/>
    </location>
</feature>
<dbReference type="InterPro" id="IPR003837">
    <property type="entry name" value="GatC"/>
</dbReference>
<organism evidence="8 9">
    <name type="scientific">Oceanobacillus locisalsi</name>
    <dbReference type="NCBI Taxonomy" id="546107"/>
    <lineage>
        <taxon>Bacteria</taxon>
        <taxon>Bacillati</taxon>
        <taxon>Bacillota</taxon>
        <taxon>Bacilli</taxon>
        <taxon>Bacillales</taxon>
        <taxon>Bacillaceae</taxon>
        <taxon>Oceanobacillus</taxon>
    </lineage>
</organism>
<dbReference type="Proteomes" id="UP001597041">
    <property type="component" value="Unassembled WGS sequence"/>
</dbReference>
<comment type="subunit">
    <text evidence="2 6">Heterotrimer of A, B and C subunits.</text>
</comment>
<comment type="similarity">
    <text evidence="1 6">Belongs to the GatC family.</text>
</comment>
<comment type="function">
    <text evidence="3 6">Allows the formation of correctly charged Asn-tRNA(Asn) or Gln-tRNA(Gln) through the transamidation of misacylated Asp-tRNA(Asn) or Glu-tRNA(Gln) in organisms which lack either or both of asparaginyl-tRNA or glutaminyl-tRNA synthetases. The reaction takes place in the presence of glutamine and ATP through an activated phospho-Asp-tRNA(Asn) or phospho-Glu-tRNA(Gln).</text>
</comment>
<comment type="catalytic activity">
    <reaction evidence="4 6">
        <text>L-aspartyl-tRNA(Asn) + L-glutamine + ATP + H2O = L-asparaginyl-tRNA(Asn) + L-glutamate + ADP + phosphate + 2 H(+)</text>
        <dbReference type="Rhea" id="RHEA:14513"/>
        <dbReference type="Rhea" id="RHEA-COMP:9674"/>
        <dbReference type="Rhea" id="RHEA-COMP:9677"/>
        <dbReference type="ChEBI" id="CHEBI:15377"/>
        <dbReference type="ChEBI" id="CHEBI:15378"/>
        <dbReference type="ChEBI" id="CHEBI:29985"/>
        <dbReference type="ChEBI" id="CHEBI:30616"/>
        <dbReference type="ChEBI" id="CHEBI:43474"/>
        <dbReference type="ChEBI" id="CHEBI:58359"/>
        <dbReference type="ChEBI" id="CHEBI:78515"/>
        <dbReference type="ChEBI" id="CHEBI:78516"/>
        <dbReference type="ChEBI" id="CHEBI:456216"/>
    </reaction>
</comment>
<name>A0ABW3NEV4_9BACI</name>
<evidence type="ECO:0000256" key="5">
    <source>
        <dbReference type="ARBA" id="ARBA00047913"/>
    </source>
</evidence>
<keyword evidence="6" id="KW-0436">Ligase</keyword>
<dbReference type="RefSeq" id="WP_379591133.1">
    <property type="nucleotide sequence ID" value="NZ_JBHTKK010000004.1"/>
</dbReference>
<dbReference type="EMBL" id="JBHTKK010000004">
    <property type="protein sequence ID" value="MFD1065543.1"/>
    <property type="molecule type" value="Genomic_DNA"/>
</dbReference>
<evidence type="ECO:0000256" key="6">
    <source>
        <dbReference type="HAMAP-Rule" id="MF_00122"/>
    </source>
</evidence>